<organism evidence="4 5">
    <name type="scientific">Sphingomonas desiccabilis</name>
    <dbReference type="NCBI Taxonomy" id="429134"/>
    <lineage>
        <taxon>Bacteria</taxon>
        <taxon>Pseudomonadati</taxon>
        <taxon>Pseudomonadota</taxon>
        <taxon>Alphaproteobacteria</taxon>
        <taxon>Sphingomonadales</taxon>
        <taxon>Sphingomonadaceae</taxon>
        <taxon>Sphingomonas</taxon>
    </lineage>
</organism>
<gene>
    <name evidence="4" type="ORF">EO081_10690</name>
</gene>
<dbReference type="GO" id="GO:0016020">
    <property type="term" value="C:membrane"/>
    <property type="evidence" value="ECO:0007669"/>
    <property type="project" value="GOC"/>
</dbReference>
<protein>
    <submittedName>
        <fullName evidence="4">Metallophosphoesterase</fullName>
    </submittedName>
</protein>
<feature type="domain" description="Calcineurin-like phosphoesterase" evidence="3">
    <location>
        <begin position="10"/>
        <end position="208"/>
    </location>
</feature>
<dbReference type="InterPro" id="IPR016538">
    <property type="entry name" value="UCP008292"/>
</dbReference>
<accession>A0A4Q2IPX9</accession>
<dbReference type="PANTHER" id="PTHR31302">
    <property type="entry name" value="TRANSMEMBRANE PROTEIN WITH METALLOPHOSPHOESTERASE DOMAIN-RELATED"/>
    <property type="match status" value="1"/>
</dbReference>
<reference evidence="4 5" key="1">
    <citation type="submission" date="2019-01" db="EMBL/GenBank/DDBJ databases">
        <title>Sphingomonas mucosissima sp. nov. and Sphingomonas desiccabilis sp. nov., from biological soil crusts in the Colorado Plateau, USA.</title>
        <authorList>
            <person name="Zhu D."/>
        </authorList>
    </citation>
    <scope>NUCLEOTIDE SEQUENCE [LARGE SCALE GENOMIC DNA]</scope>
    <source>
        <strain evidence="4 5">CP1D</strain>
    </source>
</reference>
<dbReference type="Proteomes" id="UP000292347">
    <property type="component" value="Unassembled WGS sequence"/>
</dbReference>
<dbReference type="PANTHER" id="PTHR31302:SF31">
    <property type="entry name" value="PHOSPHODIESTERASE YAEI"/>
    <property type="match status" value="1"/>
</dbReference>
<dbReference type="AlphaFoldDB" id="A0A4Q2IPX9"/>
<dbReference type="InterPro" id="IPR029052">
    <property type="entry name" value="Metallo-depent_PP-like"/>
</dbReference>
<dbReference type="EMBL" id="SDPT01000002">
    <property type="protein sequence ID" value="RXZ31683.1"/>
    <property type="molecule type" value="Genomic_DNA"/>
</dbReference>
<dbReference type="InterPro" id="IPR004843">
    <property type="entry name" value="Calcineurin-like_PHP"/>
</dbReference>
<comment type="caution">
    <text evidence="4">The sequence shown here is derived from an EMBL/GenBank/DDBJ whole genome shotgun (WGS) entry which is preliminary data.</text>
</comment>
<dbReference type="GO" id="GO:0046872">
    <property type="term" value="F:metal ion binding"/>
    <property type="evidence" value="ECO:0007669"/>
    <property type="project" value="UniProtKB-KW"/>
</dbReference>
<dbReference type="GO" id="GO:0009245">
    <property type="term" value="P:lipid A biosynthetic process"/>
    <property type="evidence" value="ECO:0007669"/>
    <property type="project" value="TreeGrafter"/>
</dbReference>
<dbReference type="OrthoDB" id="9783437at2"/>
<dbReference type="PIRSF" id="PIRSF008292">
    <property type="entry name" value="UCP008292"/>
    <property type="match status" value="1"/>
</dbReference>
<dbReference type="InterPro" id="IPR051158">
    <property type="entry name" value="Metallophosphoesterase_sf"/>
</dbReference>
<dbReference type="RefSeq" id="WP_129341917.1">
    <property type="nucleotide sequence ID" value="NZ_JACIDD010000002.1"/>
</dbReference>
<dbReference type="SUPFAM" id="SSF56300">
    <property type="entry name" value="Metallo-dependent phosphatases"/>
    <property type="match status" value="1"/>
</dbReference>
<keyword evidence="5" id="KW-1185">Reference proteome</keyword>
<evidence type="ECO:0000256" key="2">
    <source>
        <dbReference type="ARBA" id="ARBA00022801"/>
    </source>
</evidence>
<evidence type="ECO:0000313" key="5">
    <source>
        <dbReference type="Proteomes" id="UP000292347"/>
    </source>
</evidence>
<name>A0A4Q2IPX9_9SPHN</name>
<sequence length="242" mass="26515">MSEKPERIVLAATGDLHVNDADANRYRDLFAEISEKADVLALTGDLTNFGRTREAENLAEDLRHCTIPVVAVLGNHDYECGQPEEVVRILQGAGVTVLDEQAVEIAGVGFAGVKGFVGGFDRAELGAFGEKAIKDIVDESLGEARKLENALRTLRTDRAVALLHYSPVAATVEGEPKEIWPFLGSSRLADAVDRFDNVRLVLHGHAHRGSYEGRTRRGIPVYNVAQFVLTEQFGKPYVLYEV</sequence>
<dbReference type="Gene3D" id="3.60.21.10">
    <property type="match status" value="1"/>
</dbReference>
<evidence type="ECO:0000259" key="3">
    <source>
        <dbReference type="Pfam" id="PF00149"/>
    </source>
</evidence>
<keyword evidence="2" id="KW-0378">Hydrolase</keyword>
<dbReference type="GO" id="GO:0008758">
    <property type="term" value="F:UDP-2,3-diacylglucosamine hydrolase activity"/>
    <property type="evidence" value="ECO:0007669"/>
    <property type="project" value="TreeGrafter"/>
</dbReference>
<keyword evidence="1" id="KW-0479">Metal-binding</keyword>
<evidence type="ECO:0000313" key="4">
    <source>
        <dbReference type="EMBL" id="RXZ31683.1"/>
    </source>
</evidence>
<proteinExistence type="predicted"/>
<dbReference type="Pfam" id="PF00149">
    <property type="entry name" value="Metallophos"/>
    <property type="match status" value="1"/>
</dbReference>
<evidence type="ECO:0000256" key="1">
    <source>
        <dbReference type="ARBA" id="ARBA00022723"/>
    </source>
</evidence>